<evidence type="ECO:0000256" key="1">
    <source>
        <dbReference type="SAM" id="SignalP"/>
    </source>
</evidence>
<accession>A0ABT6IU21</accession>
<gene>
    <name evidence="2" type="ORF">CUR83_08100</name>
</gene>
<evidence type="ECO:0000313" key="2">
    <source>
        <dbReference type="EMBL" id="MDH4905021.1"/>
    </source>
</evidence>
<proteinExistence type="predicted"/>
<name>A0ABT6IU21_9GAMM</name>
<organism evidence="2 3">
    <name type="scientific">Psychrobacter pocilloporae</name>
    <dbReference type="NCBI Taxonomy" id="1775882"/>
    <lineage>
        <taxon>Bacteria</taxon>
        <taxon>Pseudomonadati</taxon>
        <taxon>Pseudomonadota</taxon>
        <taxon>Gammaproteobacteria</taxon>
        <taxon>Moraxellales</taxon>
        <taxon>Moraxellaceae</taxon>
        <taxon>Psychrobacter</taxon>
    </lineage>
</organism>
<sequence>MKLKKTLMVTPLLLLSINAIAGMGDINGNTKCTIVDSISKKKVIAKSCTYDGAVGGSMSYAISQLNFKLPNGSTYRTVNNATFDFDKNGNVQNLKKSISELC</sequence>
<keyword evidence="1" id="KW-0732">Signal</keyword>
<dbReference type="EMBL" id="PGFT01000001">
    <property type="protein sequence ID" value="MDH4905021.1"/>
    <property type="molecule type" value="Genomic_DNA"/>
</dbReference>
<keyword evidence="3" id="KW-1185">Reference proteome</keyword>
<comment type="caution">
    <text evidence="2">The sequence shown here is derived from an EMBL/GenBank/DDBJ whole genome shotgun (WGS) entry which is preliminary data.</text>
</comment>
<dbReference type="RefSeq" id="WP_284719420.1">
    <property type="nucleotide sequence ID" value="NZ_PGFT01000001.1"/>
</dbReference>
<evidence type="ECO:0008006" key="4">
    <source>
        <dbReference type="Google" id="ProtNLM"/>
    </source>
</evidence>
<dbReference type="Proteomes" id="UP001243298">
    <property type="component" value="Unassembled WGS sequence"/>
</dbReference>
<feature type="chain" id="PRO_5045840876" description="Adhesin" evidence="1">
    <location>
        <begin position="22"/>
        <end position="102"/>
    </location>
</feature>
<reference evidence="2 3" key="1">
    <citation type="submission" date="2017-11" db="EMBL/GenBank/DDBJ databases">
        <title>Whole genome sequencing of Psychrobacter pocilloporae S6-60T(=JCM 31058T=LMG 29157T).</title>
        <authorList>
            <person name="Das S.K."/>
        </authorList>
    </citation>
    <scope>NUCLEOTIDE SEQUENCE [LARGE SCALE GENOMIC DNA]</scope>
    <source>
        <strain evidence="2 3">S6-60</strain>
    </source>
</reference>
<feature type="signal peptide" evidence="1">
    <location>
        <begin position="1"/>
        <end position="21"/>
    </location>
</feature>
<evidence type="ECO:0000313" key="3">
    <source>
        <dbReference type="Proteomes" id="UP001243298"/>
    </source>
</evidence>
<protein>
    <recommendedName>
        <fullName evidence="4">Adhesin</fullName>
    </recommendedName>
</protein>